<evidence type="ECO:0000259" key="2">
    <source>
        <dbReference type="Pfam" id="PF00582"/>
    </source>
</evidence>
<feature type="domain" description="UspA" evidence="2">
    <location>
        <begin position="3"/>
        <end position="141"/>
    </location>
</feature>
<dbReference type="EMBL" id="FOHI01000003">
    <property type="protein sequence ID" value="SET12427.1"/>
    <property type="molecule type" value="Genomic_DNA"/>
</dbReference>
<proteinExistence type="inferred from homology"/>
<evidence type="ECO:0000313" key="4">
    <source>
        <dbReference type="Proteomes" id="UP000183339"/>
    </source>
</evidence>
<dbReference type="PANTHER" id="PTHR46268">
    <property type="entry name" value="STRESS RESPONSE PROTEIN NHAX"/>
    <property type="match status" value="1"/>
</dbReference>
<dbReference type="Proteomes" id="UP000183339">
    <property type="component" value="Unassembled WGS sequence"/>
</dbReference>
<dbReference type="RefSeq" id="WP_074706219.1">
    <property type="nucleotide sequence ID" value="NZ_FOHI01000003.1"/>
</dbReference>
<accession>A0A1I0C0D5</accession>
<dbReference type="AlphaFoldDB" id="A0A1I0C0D5"/>
<evidence type="ECO:0000256" key="1">
    <source>
        <dbReference type="ARBA" id="ARBA00008791"/>
    </source>
</evidence>
<organism evidence="3 4">
    <name type="scientific">Nitrosospira multiformis</name>
    <dbReference type="NCBI Taxonomy" id="1231"/>
    <lineage>
        <taxon>Bacteria</taxon>
        <taxon>Pseudomonadati</taxon>
        <taxon>Pseudomonadota</taxon>
        <taxon>Betaproteobacteria</taxon>
        <taxon>Nitrosomonadales</taxon>
        <taxon>Nitrosomonadaceae</taxon>
        <taxon>Nitrosospira</taxon>
    </lineage>
</organism>
<dbReference type="CDD" id="cd00293">
    <property type="entry name" value="USP-like"/>
    <property type="match status" value="1"/>
</dbReference>
<comment type="similarity">
    <text evidence="1">Belongs to the universal stress protein A family.</text>
</comment>
<reference evidence="3 4" key="1">
    <citation type="submission" date="2016-10" db="EMBL/GenBank/DDBJ databases">
        <authorList>
            <person name="de Groot N.N."/>
        </authorList>
    </citation>
    <scope>NUCLEOTIDE SEQUENCE [LARGE SCALE GENOMIC DNA]</scope>
    <source>
        <strain evidence="3 4">Nl7</strain>
    </source>
</reference>
<dbReference type="InterPro" id="IPR006015">
    <property type="entry name" value="Universal_stress_UspA"/>
</dbReference>
<gene>
    <name evidence="3" type="ORF">SAMN05216412_103205</name>
</gene>
<name>A0A1I0C0D5_9PROT</name>
<dbReference type="PANTHER" id="PTHR46268:SF6">
    <property type="entry name" value="UNIVERSAL STRESS PROTEIN UP12"/>
    <property type="match status" value="1"/>
</dbReference>
<sequence length="141" mass="15490">MLKLLLPVDGSAASDNAVGQFIKLVSSYRETPEIHLLNVQFPLRGNVPMFIDRKSIDLYYQEEGTKELSSARALLDQAGIGYRFHVSSGHPPNIILRYAEEMNFDQIVLGPRGLGTVKGILLGSVASKVIQLSTIPVLLIK</sequence>
<dbReference type="InterPro" id="IPR006016">
    <property type="entry name" value="UspA"/>
</dbReference>
<dbReference type="Pfam" id="PF00582">
    <property type="entry name" value="Usp"/>
    <property type="match status" value="1"/>
</dbReference>
<dbReference type="SUPFAM" id="SSF52402">
    <property type="entry name" value="Adenine nucleotide alpha hydrolases-like"/>
    <property type="match status" value="1"/>
</dbReference>
<dbReference type="InterPro" id="IPR014729">
    <property type="entry name" value="Rossmann-like_a/b/a_fold"/>
</dbReference>
<dbReference type="PRINTS" id="PR01438">
    <property type="entry name" value="UNVRSLSTRESS"/>
</dbReference>
<evidence type="ECO:0000313" key="3">
    <source>
        <dbReference type="EMBL" id="SET12427.1"/>
    </source>
</evidence>
<dbReference type="Gene3D" id="3.40.50.620">
    <property type="entry name" value="HUPs"/>
    <property type="match status" value="1"/>
</dbReference>
<protein>
    <submittedName>
        <fullName evidence="3">Nucleotide-binding universal stress protein, UspA family</fullName>
    </submittedName>
</protein>
<dbReference type="OrthoDB" id="5295044at2"/>